<feature type="non-terminal residue" evidence="2">
    <location>
        <position position="1"/>
    </location>
</feature>
<reference evidence="2" key="1">
    <citation type="journal article" date="2014" name="Front. Microbiol.">
        <title>High frequency of phylogenetically diverse reductive dehalogenase-homologous genes in deep subseafloor sedimentary metagenomes.</title>
        <authorList>
            <person name="Kawai M."/>
            <person name="Futagami T."/>
            <person name="Toyoda A."/>
            <person name="Takaki Y."/>
            <person name="Nishi S."/>
            <person name="Hori S."/>
            <person name="Arai W."/>
            <person name="Tsubouchi T."/>
            <person name="Morono Y."/>
            <person name="Uchiyama I."/>
            <person name="Ito T."/>
            <person name="Fujiyama A."/>
            <person name="Inagaki F."/>
            <person name="Takami H."/>
        </authorList>
    </citation>
    <scope>NUCLEOTIDE SEQUENCE</scope>
    <source>
        <strain evidence="2">Expedition CK06-06</strain>
    </source>
</reference>
<dbReference type="InterPro" id="IPR052911">
    <property type="entry name" value="Corrinoid_activation_enz"/>
</dbReference>
<dbReference type="Pfam" id="PF14574">
    <property type="entry name" value="RACo_C_ter"/>
    <property type="match status" value="1"/>
</dbReference>
<dbReference type="PANTHER" id="PTHR42895">
    <property type="entry name" value="IRON-SULFUR CLUSTER-BINDING PROTEIN-RELATED"/>
    <property type="match status" value="1"/>
</dbReference>
<gene>
    <name evidence="2" type="ORF">S12H4_08175</name>
</gene>
<dbReference type="AlphaFoldDB" id="X1RKG0"/>
<accession>X1RKG0</accession>
<dbReference type="InterPro" id="IPR027980">
    <property type="entry name" value="RACo_C"/>
</dbReference>
<evidence type="ECO:0000259" key="1">
    <source>
        <dbReference type="Pfam" id="PF14574"/>
    </source>
</evidence>
<dbReference type="PANTHER" id="PTHR42895:SF1">
    <property type="entry name" value="IRON-SULFUR CLUSTER PROTEIN"/>
    <property type="match status" value="1"/>
</dbReference>
<dbReference type="EMBL" id="BARW01003125">
    <property type="protein sequence ID" value="GAI63655.1"/>
    <property type="molecule type" value="Genomic_DNA"/>
</dbReference>
<evidence type="ECO:0000313" key="2">
    <source>
        <dbReference type="EMBL" id="GAI63655.1"/>
    </source>
</evidence>
<organism evidence="2">
    <name type="scientific">marine sediment metagenome</name>
    <dbReference type="NCBI Taxonomy" id="412755"/>
    <lineage>
        <taxon>unclassified sequences</taxon>
        <taxon>metagenomes</taxon>
        <taxon>ecological metagenomes</taxon>
    </lineage>
</organism>
<name>X1RKG0_9ZZZZ</name>
<feature type="domain" description="RACo C-terminal" evidence="1">
    <location>
        <begin position="1"/>
        <end position="82"/>
    </location>
</feature>
<sequence length="95" mass="10932">NTRNAIIIGMLPDVDVAKYFFMGNTSVTGAYLSLLSEDKYRQSSKIAEHITYIELSVNMKFMDRYVAGLFLPYTDMKDFPTVEECLYSLDIKLKK</sequence>
<protein>
    <recommendedName>
        <fullName evidence="1">RACo C-terminal domain-containing protein</fullName>
    </recommendedName>
</protein>
<comment type="caution">
    <text evidence="2">The sequence shown here is derived from an EMBL/GenBank/DDBJ whole genome shotgun (WGS) entry which is preliminary data.</text>
</comment>
<proteinExistence type="predicted"/>